<evidence type="ECO:0000256" key="2">
    <source>
        <dbReference type="ARBA" id="ARBA00023125"/>
    </source>
</evidence>
<keyword evidence="3" id="KW-0804">Transcription</keyword>
<dbReference type="PANTHER" id="PTHR30055:SF234">
    <property type="entry name" value="HTH-TYPE TRANSCRIPTIONAL REGULATOR BETI"/>
    <property type="match status" value="1"/>
</dbReference>
<accession>A0ABN2QKI5</accession>
<dbReference type="PANTHER" id="PTHR30055">
    <property type="entry name" value="HTH-TYPE TRANSCRIPTIONAL REGULATOR RUTR"/>
    <property type="match status" value="1"/>
</dbReference>
<dbReference type="InterPro" id="IPR023772">
    <property type="entry name" value="DNA-bd_HTH_TetR-type_CS"/>
</dbReference>
<dbReference type="InterPro" id="IPR054126">
    <property type="entry name" value="CprB_TetR_C"/>
</dbReference>
<proteinExistence type="predicted"/>
<reference evidence="6 7" key="1">
    <citation type="journal article" date="2019" name="Int. J. Syst. Evol. Microbiol.">
        <title>The Global Catalogue of Microorganisms (GCM) 10K type strain sequencing project: providing services to taxonomists for standard genome sequencing and annotation.</title>
        <authorList>
            <consortium name="The Broad Institute Genomics Platform"/>
            <consortium name="The Broad Institute Genome Sequencing Center for Infectious Disease"/>
            <person name="Wu L."/>
            <person name="Ma J."/>
        </authorList>
    </citation>
    <scope>NUCLEOTIDE SEQUENCE [LARGE SCALE GENOMIC DNA]</scope>
    <source>
        <strain evidence="6 7">JCM 13584</strain>
    </source>
</reference>
<evidence type="ECO:0000256" key="1">
    <source>
        <dbReference type="ARBA" id="ARBA00023015"/>
    </source>
</evidence>
<dbReference type="EMBL" id="BAAAMK010000002">
    <property type="protein sequence ID" value="GAA1953886.1"/>
    <property type="molecule type" value="Genomic_DNA"/>
</dbReference>
<dbReference type="NCBIfam" id="NF041196">
    <property type="entry name" value="ScbR_bind_reg"/>
    <property type="match status" value="1"/>
</dbReference>
<dbReference type="Pfam" id="PF00440">
    <property type="entry name" value="TetR_N"/>
    <property type="match status" value="1"/>
</dbReference>
<feature type="DNA-binding region" description="H-T-H motif" evidence="4">
    <location>
        <begin position="31"/>
        <end position="50"/>
    </location>
</feature>
<dbReference type="RefSeq" id="WP_157413965.1">
    <property type="nucleotide sequence ID" value="NZ_BAAAMK010000002.1"/>
</dbReference>
<dbReference type="InterPro" id="IPR050109">
    <property type="entry name" value="HTH-type_TetR-like_transc_reg"/>
</dbReference>
<gene>
    <name evidence="6" type="ORF">GCM10009717_19750</name>
</gene>
<keyword evidence="7" id="KW-1185">Reference proteome</keyword>
<dbReference type="Pfam" id="PF21935">
    <property type="entry name" value="TetR_C_45"/>
    <property type="match status" value="1"/>
</dbReference>
<dbReference type="SUPFAM" id="SSF48498">
    <property type="entry name" value="Tetracyclin repressor-like, C-terminal domain"/>
    <property type="match status" value="1"/>
</dbReference>
<dbReference type="PROSITE" id="PS01081">
    <property type="entry name" value="HTH_TETR_1"/>
    <property type="match status" value="1"/>
</dbReference>
<dbReference type="Proteomes" id="UP001499954">
    <property type="component" value="Unassembled WGS sequence"/>
</dbReference>
<dbReference type="InterPro" id="IPR047923">
    <property type="entry name" value="ArpA-like"/>
</dbReference>
<organism evidence="6 7">
    <name type="scientific">Agromyces allii</name>
    <dbReference type="NCBI Taxonomy" id="393607"/>
    <lineage>
        <taxon>Bacteria</taxon>
        <taxon>Bacillati</taxon>
        <taxon>Actinomycetota</taxon>
        <taxon>Actinomycetes</taxon>
        <taxon>Micrococcales</taxon>
        <taxon>Microbacteriaceae</taxon>
        <taxon>Agromyces</taxon>
    </lineage>
</organism>
<dbReference type="InterPro" id="IPR009057">
    <property type="entry name" value="Homeodomain-like_sf"/>
</dbReference>
<dbReference type="InterPro" id="IPR036271">
    <property type="entry name" value="Tet_transcr_reg_TetR-rel_C_sf"/>
</dbReference>
<evidence type="ECO:0000259" key="5">
    <source>
        <dbReference type="PROSITE" id="PS50977"/>
    </source>
</evidence>
<evidence type="ECO:0000313" key="6">
    <source>
        <dbReference type="EMBL" id="GAA1953886.1"/>
    </source>
</evidence>
<evidence type="ECO:0000256" key="3">
    <source>
        <dbReference type="ARBA" id="ARBA00023163"/>
    </source>
</evidence>
<dbReference type="SUPFAM" id="SSF46689">
    <property type="entry name" value="Homeodomain-like"/>
    <property type="match status" value="1"/>
</dbReference>
<dbReference type="PRINTS" id="PR00455">
    <property type="entry name" value="HTHTETR"/>
</dbReference>
<name>A0ABN2QKI5_9MICO</name>
<evidence type="ECO:0000313" key="7">
    <source>
        <dbReference type="Proteomes" id="UP001499954"/>
    </source>
</evidence>
<evidence type="ECO:0000256" key="4">
    <source>
        <dbReference type="PROSITE-ProRule" id="PRU00335"/>
    </source>
</evidence>
<comment type="caution">
    <text evidence="6">The sequence shown here is derived from an EMBL/GenBank/DDBJ whole genome shotgun (WGS) entry which is preliminary data.</text>
</comment>
<protein>
    <submittedName>
        <fullName evidence="6">ScbR family autoregulator-binding transcription factor</fullName>
    </submittedName>
</protein>
<keyword evidence="2 4" id="KW-0238">DNA-binding</keyword>
<dbReference type="Gene3D" id="1.10.357.10">
    <property type="entry name" value="Tetracycline Repressor, domain 2"/>
    <property type="match status" value="1"/>
</dbReference>
<sequence>MVQQERARVTRENIMLGAADVIRRVGYANATLGDIGEAAGVTKGALYFHFQSKEDIARALIDEQHATTRAAAIEIIESGGPAVELMMRLCADLVVRLIDDPIVRAGIRLTTDSSTFDAPIQDPYKDWMTTFEQLAAQAAGAGETRARVEPAILARFIIPAFTGVQLVSETFSERKDLLERVHEMWQVLLAAIVPPDTLDDWFEAADRIFIVHATAVR</sequence>
<dbReference type="PROSITE" id="PS50977">
    <property type="entry name" value="HTH_TETR_2"/>
    <property type="match status" value="1"/>
</dbReference>
<feature type="domain" description="HTH tetR-type" evidence="5">
    <location>
        <begin position="8"/>
        <end position="68"/>
    </location>
</feature>
<keyword evidence="1" id="KW-0805">Transcription regulation</keyword>
<dbReference type="InterPro" id="IPR001647">
    <property type="entry name" value="HTH_TetR"/>
</dbReference>